<dbReference type="EMBL" id="HBUE01275014">
    <property type="protein sequence ID" value="CAG6565816.1"/>
    <property type="molecule type" value="Transcribed_RNA"/>
</dbReference>
<dbReference type="EMBL" id="HBUE01169624">
    <property type="protein sequence ID" value="CAG6514324.1"/>
    <property type="molecule type" value="Transcribed_RNA"/>
</dbReference>
<reference evidence="2" key="1">
    <citation type="submission" date="2021-05" db="EMBL/GenBank/DDBJ databases">
        <authorList>
            <person name="Alioto T."/>
            <person name="Alioto T."/>
            <person name="Gomez Garrido J."/>
        </authorList>
    </citation>
    <scope>NUCLEOTIDE SEQUENCE</scope>
</reference>
<dbReference type="EMBL" id="HBUE01169625">
    <property type="protein sequence ID" value="CAG6514326.1"/>
    <property type="molecule type" value="Transcribed_RNA"/>
</dbReference>
<proteinExistence type="predicted"/>
<dbReference type="EMBL" id="HBUE01275012">
    <property type="protein sequence ID" value="CAG6565812.1"/>
    <property type="molecule type" value="Transcribed_RNA"/>
</dbReference>
<accession>A0A8D8J3F1</accession>
<evidence type="ECO:0000256" key="1">
    <source>
        <dbReference type="SAM" id="MobiDB-lite"/>
    </source>
</evidence>
<dbReference type="AlphaFoldDB" id="A0A8D8J3F1"/>
<protein>
    <submittedName>
        <fullName evidence="2">(northern house mosquito) hypothetical protein</fullName>
    </submittedName>
</protein>
<sequence length="113" mass="12802">MVPRRAPVQVPARVRAAHAQGVLLHGHQRGAQRQRWQLLRRQSHLPGDRRRHHVRRDPDQPDWPDRLSVLQGDRTHGADPGPEVEPVRRSDDRVGVGRLHDQDLEGAGGWADG</sequence>
<organism evidence="2">
    <name type="scientific">Culex pipiens</name>
    <name type="common">House mosquito</name>
    <dbReference type="NCBI Taxonomy" id="7175"/>
    <lineage>
        <taxon>Eukaryota</taxon>
        <taxon>Metazoa</taxon>
        <taxon>Ecdysozoa</taxon>
        <taxon>Arthropoda</taxon>
        <taxon>Hexapoda</taxon>
        <taxon>Insecta</taxon>
        <taxon>Pterygota</taxon>
        <taxon>Neoptera</taxon>
        <taxon>Endopterygota</taxon>
        <taxon>Diptera</taxon>
        <taxon>Nematocera</taxon>
        <taxon>Culicoidea</taxon>
        <taxon>Culicidae</taxon>
        <taxon>Culicinae</taxon>
        <taxon>Culicini</taxon>
        <taxon>Culex</taxon>
        <taxon>Culex</taxon>
    </lineage>
</organism>
<name>A0A8D8J3F1_CULPI</name>
<dbReference type="EMBL" id="HBUE01169622">
    <property type="protein sequence ID" value="CAG6514321.1"/>
    <property type="molecule type" value="Transcribed_RNA"/>
</dbReference>
<evidence type="ECO:0000313" key="2">
    <source>
        <dbReference type="EMBL" id="CAG6565814.1"/>
    </source>
</evidence>
<feature type="compositionally biased region" description="Basic and acidic residues" evidence="1">
    <location>
        <begin position="56"/>
        <end position="65"/>
    </location>
</feature>
<feature type="region of interest" description="Disordered" evidence="1">
    <location>
        <begin position="41"/>
        <end position="113"/>
    </location>
</feature>
<dbReference type="EMBL" id="HBUE01275010">
    <property type="protein sequence ID" value="CAG6565809.1"/>
    <property type="molecule type" value="Transcribed_RNA"/>
</dbReference>
<dbReference type="EMBL" id="HBUE01169626">
    <property type="protein sequence ID" value="CAG6514328.1"/>
    <property type="molecule type" value="Transcribed_RNA"/>
</dbReference>
<dbReference type="EMBL" id="HBUE01275013">
    <property type="protein sequence ID" value="CAG6565814.1"/>
    <property type="molecule type" value="Transcribed_RNA"/>
</dbReference>
<feature type="compositionally biased region" description="Basic and acidic residues" evidence="1">
    <location>
        <begin position="85"/>
        <end position="103"/>
    </location>
</feature>
<dbReference type="EMBL" id="HBUE01008398">
    <property type="protein sequence ID" value="CAG6447112.1"/>
    <property type="molecule type" value="Transcribed_RNA"/>
</dbReference>